<dbReference type="PROSITE" id="PS51352">
    <property type="entry name" value="THIOREDOXIN_2"/>
    <property type="match status" value="1"/>
</dbReference>
<gene>
    <name evidence="4" type="ORF">CMV30_14735</name>
</gene>
<keyword evidence="1" id="KW-0676">Redox-active center</keyword>
<name>A0A290QA20_9BACT</name>
<dbReference type="InterPro" id="IPR036249">
    <property type="entry name" value="Thioredoxin-like_sf"/>
</dbReference>
<dbReference type="InterPro" id="IPR017937">
    <property type="entry name" value="Thioredoxin_CS"/>
</dbReference>
<dbReference type="InterPro" id="IPR000866">
    <property type="entry name" value="AhpC/TSA"/>
</dbReference>
<organism evidence="4 5">
    <name type="scientific">Nibricoccus aquaticus</name>
    <dbReference type="NCBI Taxonomy" id="2576891"/>
    <lineage>
        <taxon>Bacteria</taxon>
        <taxon>Pseudomonadati</taxon>
        <taxon>Verrucomicrobiota</taxon>
        <taxon>Opitutia</taxon>
        <taxon>Opitutales</taxon>
        <taxon>Opitutaceae</taxon>
        <taxon>Nibricoccus</taxon>
    </lineage>
</organism>
<keyword evidence="5" id="KW-1185">Reference proteome</keyword>
<sequence length="185" mass="19774">MTSMNKNSLRAFLFVALGALLGFVVTACNRSDATPSTPSRPSAYKALPAANPAPVWALTDLDGKTLNSADFKGKILVVDFWATWCPPCVHEIPGYIDFVKKHGTEKIALVGLSLDEIPAADVKKFATAKGINYPVAIAPQELLAQFASVEGIPATFIVDRDGKLRFMKVGSAPIEDLEKTVAGLL</sequence>
<dbReference type="Proteomes" id="UP000217265">
    <property type="component" value="Chromosome"/>
</dbReference>
<evidence type="ECO:0000313" key="4">
    <source>
        <dbReference type="EMBL" id="ATC65107.1"/>
    </source>
</evidence>
<dbReference type="OrthoDB" id="9809733at2"/>
<evidence type="ECO:0000256" key="1">
    <source>
        <dbReference type="ARBA" id="ARBA00023284"/>
    </source>
</evidence>
<proteinExistence type="predicted"/>
<dbReference type="GO" id="GO:0016491">
    <property type="term" value="F:oxidoreductase activity"/>
    <property type="evidence" value="ECO:0007669"/>
    <property type="project" value="InterPro"/>
</dbReference>
<feature type="chain" id="PRO_5012335188" description="Thioredoxin domain-containing protein" evidence="2">
    <location>
        <begin position="28"/>
        <end position="185"/>
    </location>
</feature>
<evidence type="ECO:0000256" key="2">
    <source>
        <dbReference type="SAM" id="SignalP"/>
    </source>
</evidence>
<dbReference type="Pfam" id="PF00578">
    <property type="entry name" value="AhpC-TSA"/>
    <property type="match status" value="1"/>
</dbReference>
<dbReference type="CDD" id="cd02966">
    <property type="entry name" value="TlpA_like_family"/>
    <property type="match status" value="1"/>
</dbReference>
<dbReference type="Gene3D" id="3.40.30.10">
    <property type="entry name" value="Glutaredoxin"/>
    <property type="match status" value="1"/>
</dbReference>
<accession>A0A290QA20</accession>
<keyword evidence="2" id="KW-0732">Signal</keyword>
<dbReference type="PROSITE" id="PS00194">
    <property type="entry name" value="THIOREDOXIN_1"/>
    <property type="match status" value="1"/>
</dbReference>
<dbReference type="KEGG" id="vbh:CMV30_14735"/>
<dbReference type="InterPro" id="IPR050553">
    <property type="entry name" value="Thioredoxin_ResA/DsbE_sf"/>
</dbReference>
<evidence type="ECO:0000259" key="3">
    <source>
        <dbReference type="PROSITE" id="PS51352"/>
    </source>
</evidence>
<feature type="domain" description="Thioredoxin" evidence="3">
    <location>
        <begin position="47"/>
        <end position="185"/>
    </location>
</feature>
<feature type="signal peptide" evidence="2">
    <location>
        <begin position="1"/>
        <end position="27"/>
    </location>
</feature>
<dbReference type="EMBL" id="CP023344">
    <property type="protein sequence ID" value="ATC65107.1"/>
    <property type="molecule type" value="Genomic_DNA"/>
</dbReference>
<dbReference type="PANTHER" id="PTHR42852">
    <property type="entry name" value="THIOL:DISULFIDE INTERCHANGE PROTEIN DSBE"/>
    <property type="match status" value="1"/>
</dbReference>
<dbReference type="InterPro" id="IPR013766">
    <property type="entry name" value="Thioredoxin_domain"/>
</dbReference>
<dbReference type="SUPFAM" id="SSF52833">
    <property type="entry name" value="Thioredoxin-like"/>
    <property type="match status" value="1"/>
</dbReference>
<dbReference type="GO" id="GO:0016209">
    <property type="term" value="F:antioxidant activity"/>
    <property type="evidence" value="ECO:0007669"/>
    <property type="project" value="InterPro"/>
</dbReference>
<dbReference type="PROSITE" id="PS51257">
    <property type="entry name" value="PROKAR_LIPOPROTEIN"/>
    <property type="match status" value="1"/>
</dbReference>
<dbReference type="AlphaFoldDB" id="A0A290QA20"/>
<dbReference type="PANTHER" id="PTHR42852:SF13">
    <property type="entry name" value="PROTEIN DIPZ"/>
    <property type="match status" value="1"/>
</dbReference>
<protein>
    <recommendedName>
        <fullName evidence="3">Thioredoxin domain-containing protein</fullName>
    </recommendedName>
</protein>
<reference evidence="4 5" key="1">
    <citation type="submission" date="2017-09" db="EMBL/GenBank/DDBJ databases">
        <title>Complete genome sequence of Verrucomicrobial strain HZ-65, isolated from freshwater.</title>
        <authorList>
            <person name="Choi A."/>
        </authorList>
    </citation>
    <scope>NUCLEOTIDE SEQUENCE [LARGE SCALE GENOMIC DNA]</scope>
    <source>
        <strain evidence="4 5">HZ-65</strain>
    </source>
</reference>
<evidence type="ECO:0000313" key="5">
    <source>
        <dbReference type="Proteomes" id="UP000217265"/>
    </source>
</evidence>